<accession>A0A195B9T0</accession>
<evidence type="ECO:0000256" key="1">
    <source>
        <dbReference type="SAM" id="MobiDB-lite"/>
    </source>
</evidence>
<evidence type="ECO:0000256" key="2">
    <source>
        <dbReference type="SAM" id="SignalP"/>
    </source>
</evidence>
<dbReference type="AlphaFoldDB" id="A0A195B9T0"/>
<feature type="signal peptide" evidence="2">
    <location>
        <begin position="1"/>
        <end position="23"/>
    </location>
</feature>
<organism evidence="3 4">
    <name type="scientific">Atta colombica</name>
    <dbReference type="NCBI Taxonomy" id="520822"/>
    <lineage>
        <taxon>Eukaryota</taxon>
        <taxon>Metazoa</taxon>
        <taxon>Ecdysozoa</taxon>
        <taxon>Arthropoda</taxon>
        <taxon>Hexapoda</taxon>
        <taxon>Insecta</taxon>
        <taxon>Pterygota</taxon>
        <taxon>Neoptera</taxon>
        <taxon>Endopterygota</taxon>
        <taxon>Hymenoptera</taxon>
        <taxon>Apocrita</taxon>
        <taxon>Aculeata</taxon>
        <taxon>Formicoidea</taxon>
        <taxon>Formicidae</taxon>
        <taxon>Myrmicinae</taxon>
        <taxon>Atta</taxon>
    </lineage>
</organism>
<name>A0A195B9T0_9HYME</name>
<protein>
    <submittedName>
        <fullName evidence="3">Uncharacterized protein</fullName>
    </submittedName>
</protein>
<keyword evidence="2" id="KW-0732">Signal</keyword>
<evidence type="ECO:0000313" key="3">
    <source>
        <dbReference type="EMBL" id="KYM81286.1"/>
    </source>
</evidence>
<gene>
    <name evidence="3" type="ORF">ALC53_08357</name>
</gene>
<keyword evidence="4" id="KW-1185">Reference proteome</keyword>
<dbReference type="Proteomes" id="UP000078540">
    <property type="component" value="Unassembled WGS sequence"/>
</dbReference>
<sequence>MQLPRTFLRFGCYFLVLILVTVADQNEPHFEIPVQLIGFPVIIASVRIINFLKKLAYALSPDTYISRVKRAHPLIYDEKILDIDQVEKKLVAELGNNVCIYEKICVKYAERSLQRKNWERVLNWNEIFRFEDLSTYLGPPNAPRLEIASTCRHACRRTMHLFKTHFVLWVSFSSAVATCGEYKSSSNSMKENYLLSVFMGDIIGNPKLCYLLAKRGRACECMDELAIDLFAQNRDQSLIVGRTSQTDSSDYEDNSYGFPYENIISNLLNIAQVPSEYNNVPLDSNIGNYQLNTLINPLNQFGSLGANIFNAISSISRYDDLKCVPRILCEVASGNPPREYKQAENNEQYLGESGRNIFTQWLTGLAQASPILSFARATVLGYSSNGNPATCYRAFPRCPRNPDKLLHYLNNHNGGFFQFFNRNGRKRYSQSSYALQDNSELSEEKRRNAPLPNIAGEADRTGTDKLKFDFPVLTNQNRGKSFFPRENTLENSGRVVFPDYEDSSGRLLKNRISKSLSDLRDFDVNTFSRDPLLVFPQESKAQAVHVLRFSESPDSIPHNTFQFPH</sequence>
<feature type="region of interest" description="Disordered" evidence="1">
    <location>
        <begin position="431"/>
        <end position="458"/>
    </location>
</feature>
<proteinExistence type="predicted"/>
<reference evidence="3 4" key="1">
    <citation type="submission" date="2015-09" db="EMBL/GenBank/DDBJ databases">
        <title>Atta colombica WGS genome.</title>
        <authorList>
            <person name="Nygaard S."/>
            <person name="Hu H."/>
            <person name="Boomsma J."/>
            <person name="Zhang G."/>
        </authorList>
    </citation>
    <scope>NUCLEOTIDE SEQUENCE [LARGE SCALE GENOMIC DNA]</scope>
    <source>
        <strain evidence="3">Treedump-2</strain>
        <tissue evidence="3">Whole body</tissue>
    </source>
</reference>
<feature type="chain" id="PRO_5008269359" evidence="2">
    <location>
        <begin position="24"/>
        <end position="565"/>
    </location>
</feature>
<dbReference type="EMBL" id="KQ976540">
    <property type="protein sequence ID" value="KYM81286.1"/>
    <property type="molecule type" value="Genomic_DNA"/>
</dbReference>
<evidence type="ECO:0000313" key="4">
    <source>
        <dbReference type="Proteomes" id="UP000078540"/>
    </source>
</evidence>